<proteinExistence type="predicted"/>
<feature type="compositionally biased region" description="Basic and acidic residues" evidence="1">
    <location>
        <begin position="209"/>
        <end position="225"/>
    </location>
</feature>
<feature type="compositionally biased region" description="Pro residues" evidence="1">
    <location>
        <begin position="199"/>
        <end position="208"/>
    </location>
</feature>
<feature type="compositionally biased region" description="Basic and acidic residues" evidence="1">
    <location>
        <begin position="155"/>
        <end position="184"/>
    </location>
</feature>
<keyword evidence="2" id="KW-0732">Signal</keyword>
<dbReference type="Gene3D" id="3.30.1150.10">
    <property type="match status" value="1"/>
</dbReference>
<gene>
    <name evidence="3" type="ORF">GGQ66_000544</name>
</gene>
<protein>
    <submittedName>
        <fullName evidence="3">Outer membrane biosynthesis protein TonB</fullName>
    </submittedName>
</protein>
<dbReference type="Proteomes" id="UP000584824">
    <property type="component" value="Unassembled WGS sequence"/>
</dbReference>
<evidence type="ECO:0000256" key="1">
    <source>
        <dbReference type="SAM" id="MobiDB-lite"/>
    </source>
</evidence>
<keyword evidence="4" id="KW-1185">Reference proteome</keyword>
<sequence length="393" mass="41544">MKGSLLTSVAVHVLLLALAMTTLSAPEKFDVADVEALPVDIVPISEITQIQQGDKTAPKAEKAAPVPTKNPKHVENAENMGENDVDLKTPPTPQTRPKDQEVAAAPTPTEKPAPIQDSKPTESKDIVKEDTAPPVPNVKPEPKPPEPKPPTPEPKPPEPKPPEPKPEPKPPEPKPPEPKADTKPAEPPQSETGEIPVPQNVPTPQLRPKPPETKVADAKPTDSKATDQASASKDAKADAKKQEAAKSASSKQSDFNADEVAALLNKTDAKGGGAKRSADKAAFGGKKTTGGSTLSQSEMDALRGQIQKNWSVISGIEGAEGVIIKVTMKLDQNGEIIGQPEVEASGGSDSARRTLQSSALRAVRRSAPFKGLPPDKYDAWSEVVVNFDPSELL</sequence>
<comment type="caution">
    <text evidence="3">The sequence shown here is derived from an EMBL/GenBank/DDBJ whole genome shotgun (WGS) entry which is preliminary data.</text>
</comment>
<name>A0A7W6K0K8_9HYPH</name>
<feature type="compositionally biased region" description="Basic and acidic residues" evidence="1">
    <location>
        <begin position="233"/>
        <end position="244"/>
    </location>
</feature>
<feature type="region of interest" description="Disordered" evidence="1">
    <location>
        <begin position="50"/>
        <end position="297"/>
    </location>
</feature>
<evidence type="ECO:0000313" key="3">
    <source>
        <dbReference type="EMBL" id="MBB4102016.1"/>
    </source>
</evidence>
<evidence type="ECO:0000313" key="4">
    <source>
        <dbReference type="Proteomes" id="UP000584824"/>
    </source>
</evidence>
<dbReference type="EMBL" id="JACIDU010000002">
    <property type="protein sequence ID" value="MBB4102016.1"/>
    <property type="molecule type" value="Genomic_DNA"/>
</dbReference>
<dbReference type="AlphaFoldDB" id="A0A7W6K0K8"/>
<evidence type="ECO:0000256" key="2">
    <source>
        <dbReference type="SAM" id="SignalP"/>
    </source>
</evidence>
<reference evidence="3 4" key="1">
    <citation type="submission" date="2020-08" db="EMBL/GenBank/DDBJ databases">
        <title>Genomic Encyclopedia of Type Strains, Phase IV (KMG-IV): sequencing the most valuable type-strain genomes for metagenomic binning, comparative biology and taxonomic classification.</title>
        <authorList>
            <person name="Goeker M."/>
        </authorList>
    </citation>
    <scope>NUCLEOTIDE SEQUENCE [LARGE SCALE GENOMIC DNA]</scope>
    <source>
        <strain evidence="3 4">DSM 26385</strain>
    </source>
</reference>
<feature type="signal peptide" evidence="2">
    <location>
        <begin position="1"/>
        <end position="25"/>
    </location>
</feature>
<organism evidence="3 4">
    <name type="scientific">Allorhizobium borbori</name>
    <dbReference type="NCBI Taxonomy" id="485907"/>
    <lineage>
        <taxon>Bacteria</taxon>
        <taxon>Pseudomonadati</taxon>
        <taxon>Pseudomonadota</taxon>
        <taxon>Alphaproteobacteria</taxon>
        <taxon>Hyphomicrobiales</taxon>
        <taxon>Rhizobiaceae</taxon>
        <taxon>Rhizobium/Agrobacterium group</taxon>
        <taxon>Allorhizobium</taxon>
    </lineage>
</organism>
<feature type="compositionally biased region" description="Low complexity" evidence="1">
    <location>
        <begin position="103"/>
        <end position="114"/>
    </location>
</feature>
<accession>A0A7W6K0K8</accession>
<dbReference type="PRINTS" id="PR01217">
    <property type="entry name" value="PRICHEXTENSN"/>
</dbReference>
<feature type="chain" id="PRO_5030640462" evidence="2">
    <location>
        <begin position="26"/>
        <end position="393"/>
    </location>
</feature>
<feature type="compositionally biased region" description="Basic and acidic residues" evidence="1">
    <location>
        <begin position="119"/>
        <end position="131"/>
    </location>
</feature>
<feature type="compositionally biased region" description="Low complexity" evidence="1">
    <location>
        <begin position="245"/>
        <end position="254"/>
    </location>
</feature>
<dbReference type="RefSeq" id="WP_183789151.1">
    <property type="nucleotide sequence ID" value="NZ_JACIDU010000002.1"/>
</dbReference>